<dbReference type="GO" id="GO:0140078">
    <property type="term" value="F:class I DNA-(apurinic or apyrimidinic site) endonuclease activity"/>
    <property type="evidence" value="ECO:0007669"/>
    <property type="project" value="UniProtKB-EC"/>
</dbReference>
<evidence type="ECO:0000256" key="11">
    <source>
        <dbReference type="ARBA" id="ARBA00023125"/>
    </source>
</evidence>
<dbReference type="PANTHER" id="PTHR22993:SF9">
    <property type="entry name" value="FORMAMIDOPYRIMIDINE-DNA GLYCOSYLASE"/>
    <property type="match status" value="1"/>
</dbReference>
<dbReference type="NCBIfam" id="TIGR00577">
    <property type="entry name" value="fpg"/>
    <property type="match status" value="1"/>
</dbReference>
<dbReference type="GO" id="GO:0034039">
    <property type="term" value="F:8-oxo-7,8-dihydroguanine DNA N-glycosylase activity"/>
    <property type="evidence" value="ECO:0007669"/>
    <property type="project" value="TreeGrafter"/>
</dbReference>
<keyword evidence="6 17" id="KW-0227">DNA damage</keyword>
<comment type="function">
    <text evidence="18">Catalyzes the phosphorylation of the 3'-hydroxyl group of dephosphocoenzyme A to form coenzyme A.</text>
</comment>
<protein>
    <recommendedName>
        <fullName evidence="17 18">Multifunctional fusion protein</fullName>
    </recommendedName>
    <domain>
        <recommendedName>
            <fullName evidence="17">Formamidopyrimidine-DNA glycosylase</fullName>
            <shortName evidence="17">Fapy-DNA glycosylase</shortName>
            <ecNumber evidence="17">3.2.2.23</ecNumber>
        </recommendedName>
        <alternativeName>
            <fullName evidence="17">DNA-(apurinic or apyrimidinic site) lyase MutM</fullName>
            <shortName evidence="17">AP lyase MutM</shortName>
            <ecNumber evidence="17">4.2.99.18</ecNumber>
        </alternativeName>
    </domain>
    <domain>
        <recommendedName>
            <fullName evidence="18">Dephospho-CoA kinase</fullName>
            <ecNumber evidence="18">2.7.1.24</ecNumber>
        </recommendedName>
        <alternativeName>
            <fullName evidence="18">Dephosphocoenzyme A kinase</fullName>
        </alternativeName>
    </domain>
</protein>
<dbReference type="GO" id="GO:0005524">
    <property type="term" value="F:ATP binding"/>
    <property type="evidence" value="ECO:0007669"/>
    <property type="project" value="UniProtKB-UniRule"/>
</dbReference>
<evidence type="ECO:0000256" key="6">
    <source>
        <dbReference type="ARBA" id="ARBA00022763"/>
    </source>
</evidence>
<feature type="active site" description="Proton donor; for delta-elimination activity" evidence="17">
    <location>
        <position position="256"/>
    </location>
</feature>
<dbReference type="CDD" id="cd08966">
    <property type="entry name" value="EcFpg-like_N"/>
    <property type="match status" value="1"/>
</dbReference>
<comment type="pathway">
    <text evidence="18">Cofactor biosynthesis; coenzyme A biosynthesis; CoA from (R)-pantothenate: step 5/5.</text>
</comment>
<keyword evidence="14 17" id="KW-0511">Multifunctional enzyme</keyword>
<evidence type="ECO:0000256" key="12">
    <source>
        <dbReference type="ARBA" id="ARBA00023204"/>
    </source>
</evidence>
<keyword evidence="18" id="KW-0418">Kinase</keyword>
<dbReference type="SMART" id="SM01232">
    <property type="entry name" value="H2TH"/>
    <property type="match status" value="1"/>
</dbReference>
<evidence type="ECO:0000259" key="19">
    <source>
        <dbReference type="PROSITE" id="PS51066"/>
    </source>
</evidence>
<keyword evidence="5 18" id="KW-0547">Nucleotide-binding</keyword>
<gene>
    <name evidence="17 21" type="primary">mutM</name>
    <name evidence="18" type="synonym">coaE</name>
    <name evidence="17" type="synonym">fpg</name>
    <name evidence="21" type="ORF">NCTC10172_00663</name>
</gene>
<dbReference type="CDD" id="cd02022">
    <property type="entry name" value="DPCK"/>
    <property type="match status" value="1"/>
</dbReference>
<dbReference type="GO" id="GO:0006284">
    <property type="term" value="P:base-excision repair"/>
    <property type="evidence" value="ECO:0007669"/>
    <property type="project" value="InterPro"/>
</dbReference>
<evidence type="ECO:0000256" key="1">
    <source>
        <dbReference type="ARBA" id="ARBA00001668"/>
    </source>
</evidence>
<evidence type="ECO:0000256" key="17">
    <source>
        <dbReference type="HAMAP-Rule" id="MF_00103"/>
    </source>
</evidence>
<feature type="active site" description="Proton donor; for beta-elimination activity" evidence="17">
    <location>
        <position position="57"/>
    </location>
</feature>
<evidence type="ECO:0000256" key="4">
    <source>
        <dbReference type="ARBA" id="ARBA00022723"/>
    </source>
</evidence>
<dbReference type="InterPro" id="IPR000214">
    <property type="entry name" value="Znf_DNA_glyclase/AP_lyase"/>
</dbReference>
<dbReference type="GO" id="GO:0008270">
    <property type="term" value="F:zinc ion binding"/>
    <property type="evidence" value="ECO:0007669"/>
    <property type="project" value="UniProtKB-UniRule"/>
</dbReference>
<dbReference type="InterPro" id="IPR015886">
    <property type="entry name" value="H2TH_FPG"/>
</dbReference>
<comment type="cofactor">
    <cofactor evidence="17">
        <name>Zn(2+)</name>
        <dbReference type="ChEBI" id="CHEBI:29105"/>
    </cofactor>
    <text evidence="17">Binds 1 zinc ion per subunit.</text>
</comment>
<dbReference type="InterPro" id="IPR012319">
    <property type="entry name" value="FPG_cat"/>
</dbReference>
<evidence type="ECO:0000256" key="13">
    <source>
        <dbReference type="ARBA" id="ARBA00023239"/>
    </source>
</evidence>
<reference evidence="21 22" key="1">
    <citation type="submission" date="2019-01" db="EMBL/GenBank/DDBJ databases">
        <authorList>
            <consortium name="Pathogen Informatics"/>
        </authorList>
    </citation>
    <scope>NUCLEOTIDE SEQUENCE [LARGE SCALE GENOMIC DNA]</scope>
    <source>
        <strain evidence="21 22">NCTC10172</strain>
    </source>
</reference>
<dbReference type="SUPFAM" id="SSF57716">
    <property type="entry name" value="Glucocorticoid receptor-like (DNA-binding domain)"/>
    <property type="match status" value="1"/>
</dbReference>
<comment type="catalytic activity">
    <reaction evidence="16 17">
        <text>2'-deoxyribonucleotide-(2'-deoxyribose 5'-phosphate)-2'-deoxyribonucleotide-DNA = a 3'-end 2'-deoxyribonucleotide-(2,3-dehydro-2,3-deoxyribose 5'-phosphate)-DNA + a 5'-end 5'-phospho-2'-deoxyribonucleoside-DNA + H(+)</text>
        <dbReference type="Rhea" id="RHEA:66592"/>
        <dbReference type="Rhea" id="RHEA-COMP:13180"/>
        <dbReference type="Rhea" id="RHEA-COMP:16897"/>
        <dbReference type="Rhea" id="RHEA-COMP:17067"/>
        <dbReference type="ChEBI" id="CHEBI:15378"/>
        <dbReference type="ChEBI" id="CHEBI:136412"/>
        <dbReference type="ChEBI" id="CHEBI:157695"/>
        <dbReference type="ChEBI" id="CHEBI:167181"/>
        <dbReference type="EC" id="4.2.99.18"/>
    </reaction>
</comment>
<evidence type="ECO:0000256" key="7">
    <source>
        <dbReference type="ARBA" id="ARBA00022771"/>
    </source>
</evidence>
<dbReference type="SUPFAM" id="SSF81624">
    <property type="entry name" value="N-terminal domain of MutM-like DNA repair proteins"/>
    <property type="match status" value="1"/>
</dbReference>
<dbReference type="Proteomes" id="UP000290909">
    <property type="component" value="Chromosome"/>
</dbReference>
<dbReference type="SUPFAM" id="SSF52540">
    <property type="entry name" value="P-loop containing nucleoside triphosphate hydrolases"/>
    <property type="match status" value="1"/>
</dbReference>
<dbReference type="GO" id="GO:0015937">
    <property type="term" value="P:coenzyme A biosynthetic process"/>
    <property type="evidence" value="ECO:0007669"/>
    <property type="project" value="UniProtKB-UniRule"/>
</dbReference>
<evidence type="ECO:0000256" key="2">
    <source>
        <dbReference type="ARBA" id="ARBA00009409"/>
    </source>
</evidence>
<comment type="catalytic activity">
    <reaction evidence="18">
        <text>3'-dephospho-CoA + ATP = ADP + CoA + H(+)</text>
        <dbReference type="Rhea" id="RHEA:18245"/>
        <dbReference type="ChEBI" id="CHEBI:15378"/>
        <dbReference type="ChEBI" id="CHEBI:30616"/>
        <dbReference type="ChEBI" id="CHEBI:57287"/>
        <dbReference type="ChEBI" id="CHEBI:57328"/>
        <dbReference type="ChEBI" id="CHEBI:456216"/>
        <dbReference type="EC" id="2.7.1.24"/>
    </reaction>
</comment>
<dbReference type="InterPro" id="IPR035937">
    <property type="entry name" value="FPG_N"/>
</dbReference>
<dbReference type="EC" id="4.2.99.18" evidence="17"/>
<dbReference type="AlphaFoldDB" id="A0A449BJS7"/>
<dbReference type="PROSITE" id="PS51066">
    <property type="entry name" value="ZF_FPG_2"/>
    <property type="match status" value="1"/>
</dbReference>
<dbReference type="UniPathway" id="UPA00241">
    <property type="reaction ID" value="UER00356"/>
</dbReference>
<evidence type="ECO:0000313" key="22">
    <source>
        <dbReference type="Proteomes" id="UP000290909"/>
    </source>
</evidence>
<dbReference type="PROSITE" id="PS01242">
    <property type="entry name" value="ZF_FPG_1"/>
    <property type="match status" value="1"/>
</dbReference>
<dbReference type="GO" id="GO:0004140">
    <property type="term" value="F:dephospho-CoA kinase activity"/>
    <property type="evidence" value="ECO:0007669"/>
    <property type="project" value="UniProtKB-UniRule"/>
</dbReference>
<feature type="domain" description="Formamidopyrimidine-DNA glycosylase catalytic" evidence="20">
    <location>
        <begin position="2"/>
        <end position="109"/>
    </location>
</feature>
<dbReference type="STRING" id="1408416.GCA_000702765_00823"/>
<organism evidence="21 22">
    <name type="scientific">Acholeplasma hippikon</name>
    <dbReference type="NCBI Taxonomy" id="264636"/>
    <lineage>
        <taxon>Bacteria</taxon>
        <taxon>Bacillati</taxon>
        <taxon>Mycoplasmatota</taxon>
        <taxon>Mollicutes</taxon>
        <taxon>Acholeplasmatales</taxon>
        <taxon>Acholeplasmataceae</taxon>
        <taxon>Acholeplasma</taxon>
    </lineage>
</organism>
<comment type="similarity">
    <text evidence="2 17">Belongs to the FPG family.</text>
</comment>
<keyword evidence="22" id="KW-1185">Reference proteome</keyword>
<dbReference type="HAMAP" id="MF_00103">
    <property type="entry name" value="Fapy_DNA_glycosyl"/>
    <property type="match status" value="1"/>
</dbReference>
<keyword evidence="8 17" id="KW-0378">Hydrolase</keyword>
<keyword evidence="7 17" id="KW-0863">Zinc-finger</keyword>
<dbReference type="GO" id="GO:0005737">
    <property type="term" value="C:cytoplasm"/>
    <property type="evidence" value="ECO:0007669"/>
    <property type="project" value="UniProtKB-SubCell"/>
</dbReference>
<dbReference type="SUPFAM" id="SSF46946">
    <property type="entry name" value="S13-like H2TH domain"/>
    <property type="match status" value="1"/>
</dbReference>
<dbReference type="PANTHER" id="PTHR22993">
    <property type="entry name" value="FORMAMIDOPYRIMIDINE-DNA GLYCOSYLASE"/>
    <property type="match status" value="1"/>
</dbReference>
<dbReference type="InterPro" id="IPR027417">
    <property type="entry name" value="P-loop_NTPase"/>
</dbReference>
<dbReference type="InterPro" id="IPR010663">
    <property type="entry name" value="Znf_FPG/IleRS"/>
</dbReference>
<dbReference type="KEGG" id="ahk:NCTC10172_00663"/>
<feature type="binding site" evidence="17">
    <location>
        <position position="106"/>
    </location>
    <ligand>
        <name>DNA</name>
        <dbReference type="ChEBI" id="CHEBI:16991"/>
    </ligand>
</feature>
<dbReference type="EC" id="2.7.1.24" evidence="18"/>
<feature type="active site" description="Schiff-base intermediate with DNA" evidence="17">
    <location>
        <position position="2"/>
    </location>
</feature>
<dbReference type="Pfam" id="PF06827">
    <property type="entry name" value="zf-FPG_IleRS"/>
    <property type="match status" value="1"/>
</dbReference>
<accession>A0A449BJS7</accession>
<feature type="binding site" evidence="18">
    <location>
        <begin position="277"/>
        <end position="282"/>
    </location>
    <ligand>
        <name>ATP</name>
        <dbReference type="ChEBI" id="CHEBI:30616"/>
    </ligand>
</feature>
<keyword evidence="15 17" id="KW-0326">Glycosidase</keyword>
<feature type="binding site" evidence="17">
    <location>
        <position position="87"/>
    </location>
    <ligand>
        <name>DNA</name>
        <dbReference type="ChEBI" id="CHEBI:16991"/>
    </ligand>
</feature>
<comment type="subcellular location">
    <subcellularLocation>
        <location evidence="18">Cytoplasm</location>
    </subcellularLocation>
</comment>
<dbReference type="Pfam" id="PF01149">
    <property type="entry name" value="Fapy_DNA_glyco"/>
    <property type="match status" value="1"/>
</dbReference>
<keyword evidence="13 17" id="KW-0456">Lyase</keyword>
<keyword evidence="12 17" id="KW-0234">DNA repair</keyword>
<dbReference type="EMBL" id="LR215050">
    <property type="protein sequence ID" value="VEU82643.1"/>
    <property type="molecule type" value="Genomic_DNA"/>
</dbReference>
<keyword evidence="18" id="KW-0173">Coenzyme A biosynthesis</keyword>
<keyword evidence="10 18" id="KW-0067">ATP-binding</keyword>
<sequence length="453" mass="52906">MPELPEVESIRRNLETVLKGETIKDVKVFYRPIVSNMMDFEEKLIGQTIKRIDREGKYLKFILDDYMMISHLRMEGKYFMDKDHDKHTHVEFYFESGHKLSYHDTRKFGRFELVDVSFKDTYLNNHKKLALDPQNLDLETFYQAIQSKNKTIKEILLDQSIVGGIGNIYANEILYLSRIHPAKKGFLINYQEAQTLLENSIKVLNRAIELGGTTIDTFESLGHKGEFQQELNVHGKAGHYCKHCGDKIIKIQLKGRGTYFCPTCQKSHVIALTGGIASGKSTVSNYLIKKGFKVLDSDLFVRNLYLDKDFRLMIAKKFDSFKDNDLDKEKLASIIFNDKKNKKKLEKIIHPLVFKYLDDEIINNYEHLLFLDIPLLFETKYKNYDESLLVYVPKKIQLDRLMKRNNLSEMEANLRINNQMSLEGKKKLATYVINNKGTLKDLYKSIDNYLLKF</sequence>
<comment type="subunit">
    <text evidence="3 17">Monomer.</text>
</comment>
<keyword evidence="18" id="KW-0963">Cytoplasm</keyword>
<dbReference type="FunFam" id="1.10.8.50:FF:000003">
    <property type="entry name" value="Formamidopyrimidine-DNA glycosylase"/>
    <property type="match status" value="1"/>
</dbReference>
<feature type="active site" description="Proton donor" evidence="17">
    <location>
        <position position="3"/>
    </location>
</feature>
<feature type="domain" description="FPG-type" evidence="19">
    <location>
        <begin position="232"/>
        <end position="266"/>
    </location>
</feature>
<dbReference type="NCBIfam" id="TIGR00152">
    <property type="entry name" value="dephospho-CoA kinase"/>
    <property type="match status" value="1"/>
</dbReference>
<dbReference type="HAMAP" id="MF_00376">
    <property type="entry name" value="Dephospho_CoA_kinase"/>
    <property type="match status" value="1"/>
</dbReference>
<keyword evidence="11 17" id="KW-0238">DNA-binding</keyword>
<dbReference type="InterPro" id="IPR010979">
    <property type="entry name" value="Ribosomal_uS13-like_H2TH"/>
</dbReference>
<dbReference type="Pfam" id="PF01121">
    <property type="entry name" value="CoaE"/>
    <property type="match status" value="1"/>
</dbReference>
<evidence type="ECO:0000313" key="21">
    <source>
        <dbReference type="EMBL" id="VEU82643.1"/>
    </source>
</evidence>
<name>A0A449BJS7_9MOLU</name>
<dbReference type="GO" id="GO:0003690">
    <property type="term" value="F:double-stranded DNA binding"/>
    <property type="evidence" value="ECO:0007669"/>
    <property type="project" value="UniProtKB-ARBA"/>
</dbReference>
<evidence type="ECO:0000256" key="14">
    <source>
        <dbReference type="ARBA" id="ARBA00023268"/>
    </source>
</evidence>
<evidence type="ECO:0000256" key="18">
    <source>
        <dbReference type="HAMAP-Rule" id="MF_00376"/>
    </source>
</evidence>
<dbReference type="InterPro" id="IPR015887">
    <property type="entry name" value="DNA_glyclase_Znf_dom_DNA_BS"/>
</dbReference>
<dbReference type="Gene3D" id="3.20.190.10">
    <property type="entry name" value="MutM-like, N-terminal"/>
    <property type="match status" value="1"/>
</dbReference>
<evidence type="ECO:0000256" key="10">
    <source>
        <dbReference type="ARBA" id="ARBA00022840"/>
    </source>
</evidence>
<dbReference type="EC" id="3.2.2.23" evidence="17"/>
<dbReference type="Gene3D" id="1.10.8.50">
    <property type="match status" value="1"/>
</dbReference>
<dbReference type="NCBIfam" id="NF002211">
    <property type="entry name" value="PRK01103.1"/>
    <property type="match status" value="1"/>
</dbReference>
<feature type="binding site" evidence="17">
    <location>
        <position position="148"/>
    </location>
    <ligand>
        <name>DNA</name>
        <dbReference type="ChEBI" id="CHEBI:16991"/>
    </ligand>
</feature>
<keyword evidence="9 17" id="KW-0862">Zinc</keyword>
<proteinExistence type="inferred from homology"/>
<evidence type="ECO:0000256" key="16">
    <source>
        <dbReference type="ARBA" id="ARBA00044632"/>
    </source>
</evidence>
<keyword evidence="4 17" id="KW-0479">Metal-binding</keyword>
<keyword evidence="18" id="KW-0808">Transferase</keyword>
<dbReference type="Pfam" id="PF06831">
    <property type="entry name" value="H2TH"/>
    <property type="match status" value="1"/>
</dbReference>
<comment type="similarity">
    <text evidence="18">Belongs to the CoaE family.</text>
</comment>
<dbReference type="PROSITE" id="PS51068">
    <property type="entry name" value="FPG_CAT"/>
    <property type="match status" value="1"/>
</dbReference>
<evidence type="ECO:0000256" key="5">
    <source>
        <dbReference type="ARBA" id="ARBA00022741"/>
    </source>
</evidence>
<dbReference type="InterPro" id="IPR001977">
    <property type="entry name" value="Depp_CoAkinase"/>
</dbReference>
<dbReference type="InterPro" id="IPR020629">
    <property type="entry name" value="FPG_Glyclase"/>
</dbReference>
<comment type="catalytic activity">
    <reaction evidence="1 17">
        <text>Hydrolysis of DNA containing ring-opened 7-methylguanine residues, releasing 2,6-diamino-4-hydroxy-5-(N-methyl)formamidopyrimidine.</text>
        <dbReference type="EC" id="3.2.2.23"/>
    </reaction>
</comment>
<evidence type="ECO:0000256" key="15">
    <source>
        <dbReference type="ARBA" id="ARBA00023295"/>
    </source>
</evidence>
<dbReference type="SMART" id="SM00898">
    <property type="entry name" value="Fapy_DNA_glyco"/>
    <property type="match status" value="1"/>
</dbReference>
<dbReference type="GO" id="GO:0003684">
    <property type="term" value="F:damaged DNA binding"/>
    <property type="evidence" value="ECO:0007669"/>
    <property type="project" value="InterPro"/>
</dbReference>
<dbReference type="PROSITE" id="PS51219">
    <property type="entry name" value="DPCK"/>
    <property type="match status" value="1"/>
</dbReference>
<dbReference type="Gene3D" id="3.40.50.300">
    <property type="entry name" value="P-loop containing nucleotide triphosphate hydrolases"/>
    <property type="match status" value="1"/>
</dbReference>
<dbReference type="RefSeq" id="WP_051659014.1">
    <property type="nucleotide sequence ID" value="NZ_LR215050.1"/>
</dbReference>
<comment type="function">
    <text evidence="17">Involved in base excision repair of DNA damaged by oxidation or by mutagenic agents. Acts as DNA glycosylase that recognizes and removes damaged bases. Has a preference for oxidized purines, such as 7,8-dihydro-8-oxoguanine (8-oxoG). Has AP (apurinic/apyrimidinic) lyase activity and introduces nicks in the DNA strand. Cleaves the DNA backbone by beta-delta elimination to generate a single-strand break at the site of the removed base with both 3'- and 5'-phosphates.</text>
</comment>
<evidence type="ECO:0000259" key="20">
    <source>
        <dbReference type="PROSITE" id="PS51068"/>
    </source>
</evidence>
<evidence type="ECO:0000256" key="9">
    <source>
        <dbReference type="ARBA" id="ARBA00022833"/>
    </source>
</evidence>
<evidence type="ECO:0000256" key="3">
    <source>
        <dbReference type="ARBA" id="ARBA00011245"/>
    </source>
</evidence>
<evidence type="ECO:0000256" key="8">
    <source>
        <dbReference type="ARBA" id="ARBA00022801"/>
    </source>
</evidence>